<keyword evidence="1" id="KW-1133">Transmembrane helix</keyword>
<dbReference type="EMBL" id="SDIL01000001">
    <property type="protein sequence ID" value="RXK42477.1"/>
    <property type="molecule type" value="Genomic_DNA"/>
</dbReference>
<dbReference type="PANTHER" id="PTHR12203:SF118">
    <property type="entry name" value="BETA-1,2-XYLOSYLTRANSFERASE 1"/>
    <property type="match status" value="1"/>
</dbReference>
<dbReference type="OrthoDB" id="541052at2759"/>
<dbReference type="SMART" id="SM00672">
    <property type="entry name" value="CAP10"/>
    <property type="match status" value="1"/>
</dbReference>
<keyword evidence="4" id="KW-1185">Reference proteome</keyword>
<dbReference type="InParanoid" id="A0A4V1M534"/>
<dbReference type="Proteomes" id="UP000289152">
    <property type="component" value="Unassembled WGS sequence"/>
</dbReference>
<protein>
    <recommendedName>
        <fullName evidence="2">Glycosyl transferase CAP10 domain-containing protein</fullName>
    </recommendedName>
</protein>
<accession>A0A4V1M534</accession>
<dbReference type="AlphaFoldDB" id="A0A4V1M534"/>
<organism evidence="3 4">
    <name type="scientific">Tremella mesenterica</name>
    <name type="common">Jelly fungus</name>
    <dbReference type="NCBI Taxonomy" id="5217"/>
    <lineage>
        <taxon>Eukaryota</taxon>
        <taxon>Fungi</taxon>
        <taxon>Dikarya</taxon>
        <taxon>Basidiomycota</taxon>
        <taxon>Agaricomycotina</taxon>
        <taxon>Tremellomycetes</taxon>
        <taxon>Tremellales</taxon>
        <taxon>Tremellaceae</taxon>
        <taxon>Tremella</taxon>
    </lineage>
</organism>
<keyword evidence="1" id="KW-0472">Membrane</keyword>
<feature type="transmembrane region" description="Helical" evidence="1">
    <location>
        <begin position="12"/>
        <end position="32"/>
    </location>
</feature>
<proteinExistence type="predicted"/>
<sequence length="629" mass="71564">MPFLLIPRRRLSRSLIIIVFVFTAPYFLLHFLDLRSRSSRLSSTVSTPVGVREDAADLGYAKDGTWTDVLGNLITLMVAASWGIMGKSDQMPQHTYLSNGLLKVNSNGRHPIYDLIARSREDWNTKGSSQSRTLKEAVSEYRRRYGRAPPKGFDRWTAIVDTQYDDIEPFFALTAERIKESVKIAKAKQGIYTIVCQKVETATGKSSQCSYNLKEEGMHPDGQRIPRQRAEAQLSLLKDVESELEEVEAIFYSHDGPFHIVDDEYLTQDIVGAYGADNDQTRASKLGWASACPTDTPLRVQYDLSVLPTLEQIWNGEKSFVWNHKATMNPCEHPTLAHLSGALAAHGKGVTASNILFPVLAMCKTPLHSDILAVAMEAWTEDVDVDPPWEEKSDDRLLWRGSTTGIHFGPKTPWNISQRINLVSKGNQTTGMLEVFDVRDETFRVGTPSTREIAKLNHDLLDVAFAGRPAQCEQPTCDEMAKNYRFEPWLSRAEGNKYKYILDVDGNGWSARFKRLMTTNSLIFKATIFPEWYTARVQPCNRVHYVPLKADLTDMYDVFSFFRHNDHLAKEIATAGKIWSKTFWRHEDMVAYQFRLLLEYSRLLASDREKASYHGKGRRDRSSVKRREG</sequence>
<dbReference type="VEuPathDB" id="FungiDB:TREMEDRAFT_26330"/>
<dbReference type="Pfam" id="PF05686">
    <property type="entry name" value="Glyco_transf_90"/>
    <property type="match status" value="1"/>
</dbReference>
<evidence type="ECO:0000313" key="3">
    <source>
        <dbReference type="EMBL" id="RXK42477.1"/>
    </source>
</evidence>
<comment type="caution">
    <text evidence="3">The sequence shown here is derived from an EMBL/GenBank/DDBJ whole genome shotgun (WGS) entry which is preliminary data.</text>
</comment>
<evidence type="ECO:0000259" key="2">
    <source>
        <dbReference type="SMART" id="SM00672"/>
    </source>
</evidence>
<dbReference type="InterPro" id="IPR051091">
    <property type="entry name" value="O-Glucosyltr/Glycosyltrsf_90"/>
</dbReference>
<keyword evidence="1" id="KW-0812">Transmembrane</keyword>
<name>A0A4V1M534_TREME</name>
<evidence type="ECO:0000256" key="1">
    <source>
        <dbReference type="SAM" id="Phobius"/>
    </source>
</evidence>
<reference evidence="3 4" key="1">
    <citation type="submission" date="2016-06" db="EMBL/GenBank/DDBJ databases">
        <title>Evolution of pathogenesis and genome organization in the Tremellales.</title>
        <authorList>
            <person name="Cuomo C."/>
            <person name="Litvintseva A."/>
            <person name="Heitman J."/>
            <person name="Chen Y."/>
            <person name="Sun S."/>
            <person name="Springer D."/>
            <person name="Dromer F."/>
            <person name="Young S."/>
            <person name="Zeng Q."/>
            <person name="Chapman S."/>
            <person name="Gujja S."/>
            <person name="Saif S."/>
            <person name="Birren B."/>
        </authorList>
    </citation>
    <scope>NUCLEOTIDE SEQUENCE [LARGE SCALE GENOMIC DNA]</scope>
    <source>
        <strain evidence="3 4">ATCC 28783</strain>
    </source>
</reference>
<evidence type="ECO:0000313" key="4">
    <source>
        <dbReference type="Proteomes" id="UP000289152"/>
    </source>
</evidence>
<feature type="domain" description="Glycosyl transferase CAP10" evidence="2">
    <location>
        <begin position="328"/>
        <end position="607"/>
    </location>
</feature>
<gene>
    <name evidence="3" type="ORF">M231_00031</name>
</gene>
<dbReference type="InterPro" id="IPR006598">
    <property type="entry name" value="CAP10"/>
</dbReference>
<dbReference type="PANTHER" id="PTHR12203">
    <property type="entry name" value="KDEL LYS-ASP-GLU-LEU CONTAINING - RELATED"/>
    <property type="match status" value="1"/>
</dbReference>